<evidence type="ECO:0000256" key="1">
    <source>
        <dbReference type="ARBA" id="ARBA00004141"/>
    </source>
</evidence>
<feature type="transmembrane region" description="Helical" evidence="6">
    <location>
        <begin position="177"/>
        <end position="197"/>
    </location>
</feature>
<keyword evidence="3 6" id="KW-1133">Transmembrane helix</keyword>
<keyword evidence="4 6" id="KW-0472">Membrane</keyword>
<protein>
    <recommendedName>
        <fullName evidence="9">Nodulin-like domain-containing protein</fullName>
    </recommendedName>
</protein>
<dbReference type="PANTHER" id="PTHR21576:SF160">
    <property type="entry name" value="NODULIN-LIKE DOMAIN-CONTAINING PROTEIN"/>
    <property type="match status" value="1"/>
</dbReference>
<keyword evidence="8" id="KW-1185">Reference proteome</keyword>
<dbReference type="OrthoDB" id="410267at2759"/>
<dbReference type="GO" id="GO:0022857">
    <property type="term" value="F:transmembrane transporter activity"/>
    <property type="evidence" value="ECO:0007669"/>
    <property type="project" value="InterPro"/>
</dbReference>
<feature type="transmembrane region" description="Helical" evidence="6">
    <location>
        <begin position="149"/>
        <end position="171"/>
    </location>
</feature>
<feature type="transmembrane region" description="Helical" evidence="6">
    <location>
        <begin position="385"/>
        <end position="402"/>
    </location>
</feature>
<feature type="transmembrane region" description="Helical" evidence="6">
    <location>
        <begin position="446"/>
        <end position="465"/>
    </location>
</feature>
<dbReference type="Pfam" id="PF07690">
    <property type="entry name" value="MFS_1"/>
    <property type="match status" value="1"/>
</dbReference>
<gene>
    <name evidence="7" type="ORF">M422DRAFT_271104</name>
</gene>
<sequence>MADTLARARTVTLLGSVLTALSSGTNYVYSAYAPQLGSRLRITYTQLNIIGLSGNMGVYTTGPILGRIVDKRGPRPLLLSSFFLLLIGYTGLRSYFDAGPIGDDKLPTASLIALSLFSYMTGVGGNCGLSAAVNSTAKSFPDRLRASTVGFVLSGFGLSAFFFSTLSHLIFPGNTSSFLLFLALGTSLPIIVGFFTVRPVPHAERPDPGPGGLVWQPESVDSSSRLLAHEEPVAAVSSEIEVHSSVGELYPEVVTPIERSRSRSRPSFELSRQSDSARRPGDSRNIARVSGHSDIFGKALLTGWEFWLIFILLSLLSGTGLMYINNVGSIAQALFAKGNPDYDKVEAGKLQSAQVSLVSLANCGARIGVGLSADFLKHHFSAHRSYLLIVVSLLFIASQLVTSRIDDTTELWKASLLLGLGYGGIFGILPTITIEWFGLSHFSENWGFVSLAPLIGGNIFSILFGKNLDRHVIDKTAEQLGSILMARAPVPDPEHVCLKGRVCYTDTVAITTLACTVALILSFVAGWRDWRRARLLQDSKYEEIPSAVLWENEDDE</sequence>
<accession>A0A0C9UQU4</accession>
<dbReference type="AlphaFoldDB" id="A0A0C9UQU4"/>
<evidence type="ECO:0000313" key="7">
    <source>
        <dbReference type="EMBL" id="KIJ27685.1"/>
    </source>
</evidence>
<evidence type="ECO:0000256" key="2">
    <source>
        <dbReference type="ARBA" id="ARBA00022692"/>
    </source>
</evidence>
<reference evidence="7 8" key="1">
    <citation type="submission" date="2014-06" db="EMBL/GenBank/DDBJ databases">
        <title>Evolutionary Origins and Diversification of the Mycorrhizal Mutualists.</title>
        <authorList>
            <consortium name="DOE Joint Genome Institute"/>
            <consortium name="Mycorrhizal Genomics Consortium"/>
            <person name="Kohler A."/>
            <person name="Kuo A."/>
            <person name="Nagy L.G."/>
            <person name="Floudas D."/>
            <person name="Copeland A."/>
            <person name="Barry K.W."/>
            <person name="Cichocki N."/>
            <person name="Veneault-Fourrey C."/>
            <person name="LaButti K."/>
            <person name="Lindquist E.A."/>
            <person name="Lipzen A."/>
            <person name="Lundell T."/>
            <person name="Morin E."/>
            <person name="Murat C."/>
            <person name="Riley R."/>
            <person name="Ohm R."/>
            <person name="Sun H."/>
            <person name="Tunlid A."/>
            <person name="Henrissat B."/>
            <person name="Grigoriev I.V."/>
            <person name="Hibbett D.S."/>
            <person name="Martin F."/>
        </authorList>
    </citation>
    <scope>NUCLEOTIDE SEQUENCE [LARGE SCALE GENOMIC DNA]</scope>
    <source>
        <strain evidence="7 8">SS14</strain>
    </source>
</reference>
<dbReference type="InterPro" id="IPR011701">
    <property type="entry name" value="MFS"/>
</dbReference>
<dbReference type="EMBL" id="KN837327">
    <property type="protein sequence ID" value="KIJ27685.1"/>
    <property type="molecule type" value="Genomic_DNA"/>
</dbReference>
<dbReference type="HOGENOM" id="CLU_012596_1_0_1"/>
<dbReference type="Proteomes" id="UP000054279">
    <property type="component" value="Unassembled WGS sequence"/>
</dbReference>
<proteinExistence type="predicted"/>
<dbReference type="Gene3D" id="1.20.1250.20">
    <property type="entry name" value="MFS general substrate transporter like domains"/>
    <property type="match status" value="1"/>
</dbReference>
<dbReference type="InterPro" id="IPR036259">
    <property type="entry name" value="MFS_trans_sf"/>
</dbReference>
<evidence type="ECO:0000256" key="4">
    <source>
        <dbReference type="ARBA" id="ARBA00023136"/>
    </source>
</evidence>
<evidence type="ECO:0008006" key="9">
    <source>
        <dbReference type="Google" id="ProtNLM"/>
    </source>
</evidence>
<feature type="transmembrane region" description="Helical" evidence="6">
    <location>
        <begin position="508"/>
        <end position="527"/>
    </location>
</feature>
<evidence type="ECO:0000256" key="5">
    <source>
        <dbReference type="SAM" id="MobiDB-lite"/>
    </source>
</evidence>
<dbReference type="PANTHER" id="PTHR21576">
    <property type="entry name" value="UNCHARACTERIZED NODULIN-LIKE PROTEIN"/>
    <property type="match status" value="1"/>
</dbReference>
<evidence type="ECO:0000256" key="3">
    <source>
        <dbReference type="ARBA" id="ARBA00022989"/>
    </source>
</evidence>
<name>A0A0C9UQU4_SPHS4</name>
<comment type="subcellular location">
    <subcellularLocation>
        <location evidence="1">Membrane</location>
        <topology evidence="1">Multi-pass membrane protein</topology>
    </subcellularLocation>
</comment>
<feature type="transmembrane region" description="Helical" evidence="6">
    <location>
        <begin position="306"/>
        <end position="324"/>
    </location>
</feature>
<dbReference type="SUPFAM" id="SSF103473">
    <property type="entry name" value="MFS general substrate transporter"/>
    <property type="match status" value="1"/>
</dbReference>
<feature type="transmembrane region" description="Helical" evidence="6">
    <location>
        <begin position="46"/>
        <end position="65"/>
    </location>
</feature>
<feature type="transmembrane region" description="Helical" evidence="6">
    <location>
        <begin position="414"/>
        <end position="434"/>
    </location>
</feature>
<feature type="region of interest" description="Disordered" evidence="5">
    <location>
        <begin position="264"/>
        <end position="285"/>
    </location>
</feature>
<evidence type="ECO:0000256" key="6">
    <source>
        <dbReference type="SAM" id="Phobius"/>
    </source>
</evidence>
<evidence type="ECO:0000313" key="8">
    <source>
        <dbReference type="Proteomes" id="UP000054279"/>
    </source>
</evidence>
<feature type="transmembrane region" description="Helical" evidence="6">
    <location>
        <begin position="116"/>
        <end position="137"/>
    </location>
</feature>
<organism evidence="7 8">
    <name type="scientific">Sphaerobolus stellatus (strain SS14)</name>
    <dbReference type="NCBI Taxonomy" id="990650"/>
    <lineage>
        <taxon>Eukaryota</taxon>
        <taxon>Fungi</taxon>
        <taxon>Dikarya</taxon>
        <taxon>Basidiomycota</taxon>
        <taxon>Agaricomycotina</taxon>
        <taxon>Agaricomycetes</taxon>
        <taxon>Phallomycetidae</taxon>
        <taxon>Geastrales</taxon>
        <taxon>Sphaerobolaceae</taxon>
        <taxon>Sphaerobolus</taxon>
    </lineage>
</organism>
<feature type="transmembrane region" description="Helical" evidence="6">
    <location>
        <begin position="77"/>
        <end position="96"/>
    </location>
</feature>
<dbReference type="GO" id="GO:0000329">
    <property type="term" value="C:fungal-type vacuole membrane"/>
    <property type="evidence" value="ECO:0007669"/>
    <property type="project" value="TreeGrafter"/>
</dbReference>
<keyword evidence="2 6" id="KW-0812">Transmembrane</keyword>